<organism evidence="6">
    <name type="scientific">Riptortus pedestris</name>
    <name type="common">Bean bug</name>
    <dbReference type="NCBI Taxonomy" id="329032"/>
    <lineage>
        <taxon>Eukaryota</taxon>
        <taxon>Metazoa</taxon>
        <taxon>Ecdysozoa</taxon>
        <taxon>Arthropoda</taxon>
        <taxon>Hexapoda</taxon>
        <taxon>Insecta</taxon>
        <taxon>Pterygota</taxon>
        <taxon>Neoptera</taxon>
        <taxon>Paraneoptera</taxon>
        <taxon>Hemiptera</taxon>
        <taxon>Heteroptera</taxon>
        <taxon>Panheteroptera</taxon>
        <taxon>Pentatomomorpha</taxon>
        <taxon>Coreoidea</taxon>
        <taxon>Alydidae</taxon>
        <taxon>Riptortus</taxon>
    </lineage>
</organism>
<keyword evidence="2" id="KW-0690">Ribosome biogenesis</keyword>
<keyword evidence="3" id="KW-0698">rRNA processing</keyword>
<keyword evidence="4" id="KW-0687">Ribonucleoprotein</keyword>
<evidence type="ECO:0000256" key="3">
    <source>
        <dbReference type="ARBA" id="ARBA00022552"/>
    </source>
</evidence>
<sequence>MLLRYYLDEQGNRVYTLSILSPTGEQTLSAHPARFSPKDPYSQQRIRIKRRFGLLPMQQNDGTEEKKAD</sequence>
<evidence type="ECO:0000256" key="4">
    <source>
        <dbReference type="ARBA" id="ARBA00023274"/>
    </source>
</evidence>
<protein>
    <recommendedName>
        <fullName evidence="5">Nucleolar protein 10</fullName>
    </recommendedName>
</protein>
<dbReference type="GO" id="GO:0031429">
    <property type="term" value="C:box H/ACA snoRNP complex"/>
    <property type="evidence" value="ECO:0007669"/>
    <property type="project" value="TreeGrafter"/>
</dbReference>
<dbReference type="EMBL" id="AK418096">
    <property type="protein sequence ID" value="BAN21311.1"/>
    <property type="molecule type" value="mRNA"/>
</dbReference>
<proteinExistence type="evidence at transcript level"/>
<accession>R4WQY4</accession>
<name>R4WQY4_RIPPE</name>
<dbReference type="Pfam" id="PF04135">
    <property type="entry name" value="Nop10p"/>
    <property type="match status" value="1"/>
</dbReference>
<dbReference type="PANTHER" id="PTHR13305:SF0">
    <property type="entry name" value="H_ACA RIBONUCLEOPROTEIN COMPLEX SUBUNIT 3"/>
    <property type="match status" value="1"/>
</dbReference>
<evidence type="ECO:0000256" key="1">
    <source>
        <dbReference type="ARBA" id="ARBA00009462"/>
    </source>
</evidence>
<evidence type="ECO:0000313" key="6">
    <source>
        <dbReference type="EMBL" id="BAN21311.1"/>
    </source>
</evidence>
<dbReference type="Gene3D" id="2.20.28.40">
    <property type="entry name" value="H/ACA ribonucleoprotein complex, subunit Nop10"/>
    <property type="match status" value="1"/>
</dbReference>
<dbReference type="GO" id="GO:0031120">
    <property type="term" value="P:snRNA pseudouridine synthesis"/>
    <property type="evidence" value="ECO:0007669"/>
    <property type="project" value="TreeGrafter"/>
</dbReference>
<dbReference type="GO" id="GO:0031118">
    <property type="term" value="P:rRNA pseudouridine synthesis"/>
    <property type="evidence" value="ECO:0007669"/>
    <property type="project" value="TreeGrafter"/>
</dbReference>
<dbReference type="InterPro" id="IPR007264">
    <property type="entry name" value="H/ACA_rnp_Nop10"/>
</dbReference>
<evidence type="ECO:0000256" key="5">
    <source>
        <dbReference type="ARBA" id="ARBA00030185"/>
    </source>
</evidence>
<dbReference type="AlphaFoldDB" id="R4WQY4"/>
<dbReference type="PANTHER" id="PTHR13305">
    <property type="entry name" value="RIBOSOME BIOGENESIS PROTEIN NOP10"/>
    <property type="match status" value="1"/>
</dbReference>
<dbReference type="SUPFAM" id="SSF144210">
    <property type="entry name" value="Nop10-like SnoRNP"/>
    <property type="match status" value="1"/>
</dbReference>
<dbReference type="GO" id="GO:1904874">
    <property type="term" value="P:positive regulation of telomerase RNA localization to Cajal body"/>
    <property type="evidence" value="ECO:0007669"/>
    <property type="project" value="TreeGrafter"/>
</dbReference>
<evidence type="ECO:0000256" key="2">
    <source>
        <dbReference type="ARBA" id="ARBA00022517"/>
    </source>
</evidence>
<reference evidence="6" key="1">
    <citation type="journal article" date="2013" name="PLoS ONE">
        <title>Gene expression in gut symbiotic organ of stinkbug affected by extracellular bacterial symbiont.</title>
        <authorList>
            <person name="Futahashi R."/>
            <person name="Tanaka K."/>
            <person name="Tanahashi M."/>
            <person name="Nikoh N."/>
            <person name="Kikuchi Y."/>
            <person name="Lee B.L."/>
            <person name="Fukatsu T."/>
        </authorList>
    </citation>
    <scope>NUCLEOTIDE SEQUENCE</scope>
    <source>
        <tissue evidence="6">Midgut</tissue>
    </source>
</reference>
<comment type="similarity">
    <text evidence="1">Belongs to the NOP10 family.</text>
</comment>
<dbReference type="GO" id="GO:0070034">
    <property type="term" value="F:telomerase RNA binding"/>
    <property type="evidence" value="ECO:0007669"/>
    <property type="project" value="TreeGrafter"/>
</dbReference>
<dbReference type="GO" id="GO:0030515">
    <property type="term" value="F:snoRNA binding"/>
    <property type="evidence" value="ECO:0007669"/>
    <property type="project" value="InterPro"/>
</dbReference>
<dbReference type="InterPro" id="IPR036756">
    <property type="entry name" value="H/ACA_rnp_Nop10_sf"/>
</dbReference>